<evidence type="ECO:0000256" key="4">
    <source>
        <dbReference type="ARBA" id="ARBA00023163"/>
    </source>
</evidence>
<dbReference type="InterPro" id="IPR036388">
    <property type="entry name" value="WH-like_DNA-bd_sf"/>
</dbReference>
<dbReference type="Pfam" id="PF08281">
    <property type="entry name" value="Sigma70_r4_2"/>
    <property type="match status" value="1"/>
</dbReference>
<keyword evidence="2" id="KW-0805">Transcription regulation</keyword>
<dbReference type="PANTHER" id="PTHR43133">
    <property type="entry name" value="RNA POLYMERASE ECF-TYPE SIGMA FACTO"/>
    <property type="match status" value="1"/>
</dbReference>
<dbReference type="Pfam" id="PF04542">
    <property type="entry name" value="Sigma70_r2"/>
    <property type="match status" value="1"/>
</dbReference>
<dbReference type="InterPro" id="IPR007627">
    <property type="entry name" value="RNA_pol_sigma70_r2"/>
</dbReference>
<dbReference type="SUPFAM" id="SSF88946">
    <property type="entry name" value="Sigma2 domain of RNA polymerase sigma factors"/>
    <property type="match status" value="1"/>
</dbReference>
<dbReference type="RefSeq" id="WP_010738005.1">
    <property type="nucleotide sequence ID" value="NZ_AP027299.1"/>
</dbReference>
<evidence type="ECO:0000313" key="6">
    <source>
        <dbReference type="Proteomes" id="UP000352698"/>
    </source>
</evidence>
<comment type="similarity">
    <text evidence="1">Belongs to the sigma-70 factor family. ECF subfamily.</text>
</comment>
<dbReference type="Gene3D" id="1.10.10.10">
    <property type="entry name" value="Winged helix-like DNA-binding domain superfamily/Winged helix DNA-binding domain"/>
    <property type="match status" value="1"/>
</dbReference>
<sequence length="170" mass="20275">MGPIFNRYKKKKQIEKSKNLLSELIQEEYEKMFRITMNYVHNKEEALDVMQDSFHKALAAIEQGKEIERFSAWFYRILIRTAIDAWRKQKRNQSETLEEETIQLAHTTDDSLTDLHGIIEGIDSPEKEILILHFFEGFRLKEIAEILDLNENTVKTKMYRTLNQLRKILQ</sequence>
<dbReference type="AlphaFoldDB" id="A0A449EB01"/>
<organism evidence="5 6">
    <name type="scientific">Enterococcus hirae</name>
    <dbReference type="NCBI Taxonomy" id="1354"/>
    <lineage>
        <taxon>Bacteria</taxon>
        <taxon>Bacillati</taxon>
        <taxon>Bacillota</taxon>
        <taxon>Bacilli</taxon>
        <taxon>Lactobacillales</taxon>
        <taxon>Enterococcaceae</taxon>
        <taxon>Enterococcus</taxon>
    </lineage>
</organism>
<dbReference type="Gene3D" id="1.10.1740.10">
    <property type="match status" value="1"/>
</dbReference>
<keyword evidence="3" id="KW-0731">Sigma factor</keyword>
<gene>
    <name evidence="5" type="primary">sigV_2</name>
    <name evidence="5" type="ORF">NCTC12204_02047</name>
</gene>
<dbReference type="GO" id="GO:0003677">
    <property type="term" value="F:DNA binding"/>
    <property type="evidence" value="ECO:0007669"/>
    <property type="project" value="InterPro"/>
</dbReference>
<dbReference type="CDD" id="cd06171">
    <property type="entry name" value="Sigma70_r4"/>
    <property type="match status" value="1"/>
</dbReference>
<accession>A0A449EB01</accession>
<dbReference type="SUPFAM" id="SSF88659">
    <property type="entry name" value="Sigma3 and sigma4 domains of RNA polymerase sigma factors"/>
    <property type="match status" value="1"/>
</dbReference>
<dbReference type="EMBL" id="CABEEP010000001">
    <property type="protein sequence ID" value="VTQ66982.1"/>
    <property type="molecule type" value="Genomic_DNA"/>
</dbReference>
<dbReference type="InterPro" id="IPR013324">
    <property type="entry name" value="RNA_pol_sigma_r3/r4-like"/>
</dbReference>
<dbReference type="NCBIfam" id="TIGR02937">
    <property type="entry name" value="sigma70-ECF"/>
    <property type="match status" value="1"/>
</dbReference>
<proteinExistence type="inferred from homology"/>
<dbReference type="PANTHER" id="PTHR43133:SF60">
    <property type="entry name" value="RNA POLYMERASE SIGMA FACTOR SIGV"/>
    <property type="match status" value="1"/>
</dbReference>
<evidence type="ECO:0000256" key="2">
    <source>
        <dbReference type="ARBA" id="ARBA00023015"/>
    </source>
</evidence>
<comment type="caution">
    <text evidence="5">The sequence shown here is derived from an EMBL/GenBank/DDBJ whole genome shotgun (WGS) entry which is preliminary data.</text>
</comment>
<dbReference type="InterPro" id="IPR013249">
    <property type="entry name" value="RNA_pol_sigma70_r4_t2"/>
</dbReference>
<reference evidence="5 6" key="1">
    <citation type="submission" date="2019-05" db="EMBL/GenBank/DDBJ databases">
        <authorList>
            <consortium name="Pathogen Informatics"/>
        </authorList>
    </citation>
    <scope>NUCLEOTIDE SEQUENCE [LARGE SCALE GENOMIC DNA]</scope>
    <source>
        <strain evidence="5 6">NCTC12204</strain>
    </source>
</reference>
<evidence type="ECO:0000313" key="5">
    <source>
        <dbReference type="EMBL" id="VTQ66982.1"/>
    </source>
</evidence>
<dbReference type="GO" id="GO:0016987">
    <property type="term" value="F:sigma factor activity"/>
    <property type="evidence" value="ECO:0007669"/>
    <property type="project" value="UniProtKB-KW"/>
</dbReference>
<name>A0A449EB01_ENTHR</name>
<dbReference type="InterPro" id="IPR014284">
    <property type="entry name" value="RNA_pol_sigma-70_dom"/>
</dbReference>
<evidence type="ECO:0000256" key="3">
    <source>
        <dbReference type="ARBA" id="ARBA00023082"/>
    </source>
</evidence>
<dbReference type="Proteomes" id="UP000352698">
    <property type="component" value="Unassembled WGS sequence"/>
</dbReference>
<keyword evidence="4" id="KW-0804">Transcription</keyword>
<evidence type="ECO:0000256" key="1">
    <source>
        <dbReference type="ARBA" id="ARBA00010641"/>
    </source>
</evidence>
<dbReference type="InterPro" id="IPR013325">
    <property type="entry name" value="RNA_pol_sigma_r2"/>
</dbReference>
<dbReference type="InterPro" id="IPR039425">
    <property type="entry name" value="RNA_pol_sigma-70-like"/>
</dbReference>
<dbReference type="GO" id="GO:0006352">
    <property type="term" value="P:DNA-templated transcription initiation"/>
    <property type="evidence" value="ECO:0007669"/>
    <property type="project" value="InterPro"/>
</dbReference>
<protein>
    <submittedName>
        <fullName evidence="5">ECF subfamily RNA polymerase sigma factor</fullName>
    </submittedName>
</protein>